<proteinExistence type="predicted"/>
<gene>
    <name evidence="1" type="ORF">LZ518_02125</name>
</gene>
<dbReference type="RefSeq" id="WP_249914397.1">
    <property type="nucleotide sequence ID" value="NZ_JAMGBB010000001.1"/>
</dbReference>
<name>A0ABT0S6B2_9SPHN</name>
<dbReference type="NCBIfam" id="TIGR02466">
    <property type="entry name" value="TIGR02466 family protein"/>
    <property type="match status" value="1"/>
</dbReference>
<dbReference type="SUPFAM" id="SSF51197">
    <property type="entry name" value="Clavaminate synthase-like"/>
    <property type="match status" value="1"/>
</dbReference>
<dbReference type="Pfam" id="PF13759">
    <property type="entry name" value="2OG-FeII_Oxy_5"/>
    <property type="match status" value="1"/>
</dbReference>
<accession>A0ABT0S6B2</accession>
<dbReference type="EMBL" id="JAMGBB010000001">
    <property type="protein sequence ID" value="MCL6739935.1"/>
    <property type="molecule type" value="Genomic_DNA"/>
</dbReference>
<organism evidence="1 2">
    <name type="scientific">Sphingomonas brevis</name>
    <dbReference type="NCBI Taxonomy" id="2908206"/>
    <lineage>
        <taxon>Bacteria</taxon>
        <taxon>Pseudomonadati</taxon>
        <taxon>Pseudomonadota</taxon>
        <taxon>Alphaproteobacteria</taxon>
        <taxon>Sphingomonadales</taxon>
        <taxon>Sphingomonadaceae</taxon>
        <taxon>Sphingomonas</taxon>
    </lineage>
</organism>
<keyword evidence="2" id="KW-1185">Reference proteome</keyword>
<reference evidence="1" key="1">
    <citation type="submission" date="2022-05" db="EMBL/GenBank/DDBJ databases">
        <authorList>
            <person name="Jo J.-H."/>
            <person name="Im W.-T."/>
        </authorList>
    </citation>
    <scope>NUCLEOTIDE SEQUENCE</scope>
    <source>
        <strain evidence="1">RB56-2</strain>
    </source>
</reference>
<evidence type="ECO:0000313" key="2">
    <source>
        <dbReference type="Proteomes" id="UP001165383"/>
    </source>
</evidence>
<dbReference type="Proteomes" id="UP001165383">
    <property type="component" value="Unassembled WGS sequence"/>
</dbReference>
<dbReference type="InterPro" id="IPR012668">
    <property type="entry name" value="CHP02466"/>
</dbReference>
<comment type="caution">
    <text evidence="1">The sequence shown here is derived from an EMBL/GenBank/DDBJ whole genome shotgun (WGS) entry which is preliminary data.</text>
</comment>
<dbReference type="Gene3D" id="2.60.120.620">
    <property type="entry name" value="q2cbj1_9rhob like domain"/>
    <property type="match status" value="1"/>
</dbReference>
<protein>
    <submittedName>
        <fullName evidence="1">2OG-Fe(II) oxygenase family protein</fullName>
    </submittedName>
</protein>
<sequence>MSYSLVKVDSLFPVLLFRYRIDQDGLNERLAKEIAARRKAEGGMANSGRLGWQSEHDFFMRQEPGHAALARLIGQVMKSTIQSIDPAADLAKIQVTMNGWVNVNPPGGYNGPHQHTDAVLSGVYYIDVPRGPSEKGGAIEFLSPHPVRLLGGLLKADMFAERVHMQPKAGDMVIFPGQLPHWVHPNDSGKPRITVAFNARISPRRPAAAQSRS</sequence>
<evidence type="ECO:0000313" key="1">
    <source>
        <dbReference type="EMBL" id="MCL6739935.1"/>
    </source>
</evidence>